<reference evidence="1 2" key="1">
    <citation type="submission" date="2014-01" db="EMBL/GenBank/DDBJ databases">
        <title>Genome sequence and analysis of Xanthomonas arboricola pv. pruni.</title>
        <authorList>
            <person name="Fujikawa T."/>
            <person name="Nakazono-Nagaoka E."/>
        </authorList>
    </citation>
    <scope>NUCLEOTIDE SEQUENCE [LARGE SCALE GENOMIC DNA]</scope>
    <source>
        <strain evidence="2">MAFF 311562</strain>
    </source>
</reference>
<proteinExistence type="predicted"/>
<sequence length="88" mass="9564">MQPKIKPARNASRHCGLRIAAPLPIAAANASVDIAKPIKTMEKGDIDILGLGTVTTTCARANRRRARMPLVSPNRNWLPAPRRNGRVC</sequence>
<accession>W4S3Y5</accession>
<dbReference type="EMBL" id="BAVB01000276">
    <property type="protein sequence ID" value="GAE50858.1"/>
    <property type="molecule type" value="Genomic_DNA"/>
</dbReference>
<evidence type="ECO:0000313" key="2">
    <source>
        <dbReference type="Proteomes" id="UP000019143"/>
    </source>
</evidence>
<name>W4S3Y5_9XANT</name>
<gene>
    <name evidence="1" type="ORF">XPU_2390</name>
</gene>
<dbReference type="AlphaFoldDB" id="W4S3Y5"/>
<evidence type="ECO:0000313" key="1">
    <source>
        <dbReference type="EMBL" id="GAE50858.1"/>
    </source>
</evidence>
<protein>
    <submittedName>
        <fullName evidence="1">Uncharacterized protein</fullName>
    </submittedName>
</protein>
<organism evidence="1 2">
    <name type="scientific">Xanthomonas arboricola pv. pruni str. MAFF 311562</name>
    <dbReference type="NCBI Taxonomy" id="1414836"/>
    <lineage>
        <taxon>Bacteria</taxon>
        <taxon>Pseudomonadati</taxon>
        <taxon>Pseudomonadota</taxon>
        <taxon>Gammaproteobacteria</taxon>
        <taxon>Lysobacterales</taxon>
        <taxon>Lysobacteraceae</taxon>
        <taxon>Xanthomonas</taxon>
    </lineage>
</organism>
<comment type="caution">
    <text evidence="1">The sequence shown here is derived from an EMBL/GenBank/DDBJ whole genome shotgun (WGS) entry which is preliminary data.</text>
</comment>
<dbReference type="Proteomes" id="UP000019143">
    <property type="component" value="Unassembled WGS sequence"/>
</dbReference>